<dbReference type="Proteomes" id="UP000245468">
    <property type="component" value="Chromosome"/>
</dbReference>
<evidence type="ECO:0000259" key="22">
    <source>
        <dbReference type="PROSITE" id="PS50113"/>
    </source>
</evidence>
<dbReference type="AlphaFoldDB" id="A0A2S2DW54"/>
<dbReference type="Gene3D" id="3.40.50.2300">
    <property type="match status" value="1"/>
</dbReference>
<dbReference type="InterPro" id="IPR005467">
    <property type="entry name" value="His_kinase_dom"/>
</dbReference>
<dbReference type="PROSITE" id="PS50109">
    <property type="entry name" value="HIS_KIN"/>
    <property type="match status" value="1"/>
</dbReference>
<evidence type="ECO:0000313" key="24">
    <source>
        <dbReference type="EMBL" id="AWL09631.1"/>
    </source>
</evidence>
<dbReference type="SMART" id="SM00448">
    <property type="entry name" value="REC"/>
    <property type="match status" value="1"/>
</dbReference>
<dbReference type="CDD" id="cd00130">
    <property type="entry name" value="PAS"/>
    <property type="match status" value="3"/>
</dbReference>
<dbReference type="InterPro" id="IPR029016">
    <property type="entry name" value="GAF-like_dom_sf"/>
</dbReference>
<dbReference type="SMART" id="SM00388">
    <property type="entry name" value="HisKA"/>
    <property type="match status" value="1"/>
</dbReference>
<feature type="domain" description="Response regulatory" evidence="20">
    <location>
        <begin position="850"/>
        <end position="967"/>
    </location>
</feature>
<dbReference type="KEGG" id="psez:HME7025_01779"/>
<dbReference type="Gene3D" id="3.30.450.20">
    <property type="entry name" value="PAS domain"/>
    <property type="match status" value="3"/>
</dbReference>
<evidence type="ECO:0000259" key="23">
    <source>
        <dbReference type="PROSITE" id="PS50894"/>
    </source>
</evidence>
<evidence type="ECO:0000256" key="9">
    <source>
        <dbReference type="ARBA" id="ARBA00022777"/>
    </source>
</evidence>
<dbReference type="InterPro" id="IPR000700">
    <property type="entry name" value="PAS-assoc_C"/>
</dbReference>
<keyword evidence="10" id="KW-0067">ATP-binding</keyword>
<dbReference type="SUPFAM" id="SSF55874">
    <property type="entry name" value="ATPase domain of HSP90 chaperone/DNA topoisomerase II/histidine kinase"/>
    <property type="match status" value="1"/>
</dbReference>
<evidence type="ECO:0000256" key="5">
    <source>
        <dbReference type="ARBA" id="ARBA00022553"/>
    </source>
</evidence>
<dbReference type="FunFam" id="1.10.287.130:FF:000002">
    <property type="entry name" value="Two-component osmosensing histidine kinase"/>
    <property type="match status" value="1"/>
</dbReference>
<dbReference type="InterPro" id="IPR036097">
    <property type="entry name" value="HisK_dim/P_sf"/>
</dbReference>
<dbReference type="SMART" id="SM00086">
    <property type="entry name" value="PAC"/>
    <property type="match status" value="3"/>
</dbReference>
<feature type="modified residue" description="4-aspartylphosphate" evidence="17">
    <location>
        <position position="900"/>
    </location>
</feature>
<dbReference type="CDD" id="cd16922">
    <property type="entry name" value="HATPase_EvgS-ArcB-TorS-like"/>
    <property type="match status" value="1"/>
</dbReference>
<feature type="domain" description="HPt" evidence="23">
    <location>
        <begin position="1004"/>
        <end position="1097"/>
    </location>
</feature>
<accession>A0A2S2DW54</accession>
<dbReference type="Gene3D" id="1.10.287.130">
    <property type="match status" value="1"/>
</dbReference>
<evidence type="ECO:0000256" key="17">
    <source>
        <dbReference type="PROSITE-ProRule" id="PRU00169"/>
    </source>
</evidence>
<keyword evidence="7" id="KW-0812">Transmembrane</keyword>
<feature type="domain" description="Histidine kinase" evidence="19">
    <location>
        <begin position="602"/>
        <end position="823"/>
    </location>
</feature>
<organism evidence="24 25">
    <name type="scientific">Aquirufa nivalisilvae</name>
    <dbReference type="NCBI Taxonomy" id="2516557"/>
    <lineage>
        <taxon>Bacteria</taxon>
        <taxon>Pseudomonadati</taxon>
        <taxon>Bacteroidota</taxon>
        <taxon>Cytophagia</taxon>
        <taxon>Cytophagales</taxon>
        <taxon>Flectobacillaceae</taxon>
        <taxon>Aquirufa</taxon>
    </lineage>
</organism>
<dbReference type="InterPro" id="IPR004358">
    <property type="entry name" value="Sig_transdc_His_kin-like_C"/>
</dbReference>
<evidence type="ECO:0000313" key="25">
    <source>
        <dbReference type="Proteomes" id="UP000245468"/>
    </source>
</evidence>
<dbReference type="SUPFAM" id="SSF47384">
    <property type="entry name" value="Homodimeric domain of signal transducing histidine kinase"/>
    <property type="match status" value="1"/>
</dbReference>
<dbReference type="Pfam" id="PF13426">
    <property type="entry name" value="PAS_9"/>
    <property type="match status" value="2"/>
</dbReference>
<dbReference type="SMART" id="SM00387">
    <property type="entry name" value="HATPase_c"/>
    <property type="match status" value="1"/>
</dbReference>
<keyword evidence="5 17" id="KW-0597">Phosphoprotein</keyword>
<dbReference type="EMBL" id="CP029346">
    <property type="protein sequence ID" value="AWL09631.1"/>
    <property type="molecule type" value="Genomic_DNA"/>
</dbReference>
<dbReference type="Pfam" id="PF01627">
    <property type="entry name" value="Hpt"/>
    <property type="match status" value="1"/>
</dbReference>
<keyword evidence="9 24" id="KW-0418">Kinase</keyword>
<keyword evidence="4" id="KW-1003">Cell membrane</keyword>
<reference evidence="25" key="1">
    <citation type="submission" date="2018-05" db="EMBL/GenBank/DDBJ databases">
        <title>Pseudarcicella sp. HME7025 Genome sequencing and assembly.</title>
        <authorList>
            <person name="Kim H."/>
            <person name="Kang H."/>
            <person name="Joh K."/>
        </authorList>
    </citation>
    <scope>NUCLEOTIDE SEQUENCE [LARGE SCALE GENOMIC DNA]</scope>
    <source>
        <strain evidence="25">HME7025</strain>
    </source>
</reference>
<dbReference type="SUPFAM" id="SSF52172">
    <property type="entry name" value="CheY-like"/>
    <property type="match status" value="1"/>
</dbReference>
<keyword evidence="8" id="KW-0547">Nucleotide-binding</keyword>
<evidence type="ECO:0000256" key="7">
    <source>
        <dbReference type="ARBA" id="ARBA00022692"/>
    </source>
</evidence>
<comment type="subunit">
    <text evidence="14">At low DSF concentrations, interacts with RpfF.</text>
</comment>
<evidence type="ECO:0000256" key="3">
    <source>
        <dbReference type="ARBA" id="ARBA00012438"/>
    </source>
</evidence>
<dbReference type="Pfam" id="PF02518">
    <property type="entry name" value="HATPase_c"/>
    <property type="match status" value="1"/>
</dbReference>
<gene>
    <name evidence="24" type="ORF">HME7025_01779</name>
</gene>
<keyword evidence="6 24" id="KW-0808">Transferase</keyword>
<dbReference type="InterPro" id="IPR003661">
    <property type="entry name" value="HisK_dim/P_dom"/>
</dbReference>
<sequence length="1099" mass="124160">MAGWAQKSKEELIQEIRQLKNQLDVLEMTESTFTGTSAKENLIRTLESLKLFGIIMALDGTITHANVYTHKLLGYEPNELNGKDFFTTLLPIEERQGRRSAFNQAVANGGLFEERERTYVTKSGEIKWVEVNSTIVSELDEQTYLSIIGEDISERKKVSEALTRSNAQLQDLINNTTDLIQITGITGRFLFVNRAWLETMGYTEDEARDLKLQDVLHPEFASNTLNQLDLLSKGKEIPEFTAVFRRKDGRRLYVSGSATCRFEKGVPTAFRCILHNSTAKVRAERASKLYSSIAQVTINSSNLDDLYTNIHKQLGEVIDVKNFFIAQYDPAKSFLYFPYYVDEYFNSRVHFTKRKLGNGLTEYAIMANKPLILHDDDIHQLANEKKIYLYGVVPKVMLCVPLRIGDRVTGIIGVKSYERSNKYENRDLELLDFISGQVALAIARKQAEEALARETARLNAIFEGSSHLMWSVNKRLFLTSFNHEYSDLLVEQISISPQINISAEKMGFQLLAPPERRRMEDGYKMAFRGQKQHFELELLTKTREEKWLEIYLNPIFLEHGAIEEVSGIARDITDLKKYQHALVEAREQAERSLKVKEQFLANMSHEIRTPMNGVIGMVDLLSDTPLNEDQVDYVQTIKKSSETLLHILNDILDLAKIEAGKMVLHPSDIVLDDVLDRLMALFSQVACQKGNTLEYHLSKDLPEVVVADETRLLQILSNLTSNALKFTEHGKVSIDVSGENITHESLDLVVKVQDTGIGISPENLKILFSAFQQLDNSTSKVYGGTGLGLAISREFCKMMQGDIGVESTLGKGSTFWFKVHLEVGKQELVQRNKEADKFVIQGKLEDIQPHILLVDDNSTNRKVASQILAKAGCIVQTASSGKDAINLLSKTHEFDLILMDIQMPEMDGMQTTQHLKQLGLASLPPIVAMTAYAMKEDRERFLAVGMDDYLAKPIRAQQLIQMVNHWVIKGVKPHVKQEAFSEEHSVNPIDQEALDSLLEATGGDEGFVKSMLCDFIHEAKQQILDAESFYQKNDCKGVQSELHTLKGNSGTLGAAEVYTICKKVEAKAKVCDFKEFELEIELLKQALHRFEEAVQVQYA</sequence>
<dbReference type="FunFam" id="3.30.565.10:FF:000010">
    <property type="entry name" value="Sensor histidine kinase RcsC"/>
    <property type="match status" value="1"/>
</dbReference>
<comment type="subcellular location">
    <subcellularLocation>
        <location evidence="2">Cell membrane</location>
        <topology evidence="2">Multi-pass membrane protein</topology>
    </subcellularLocation>
</comment>
<dbReference type="InterPro" id="IPR001789">
    <property type="entry name" value="Sig_transdc_resp-reg_receiver"/>
</dbReference>
<evidence type="ECO:0000256" key="12">
    <source>
        <dbReference type="ARBA" id="ARBA00023012"/>
    </source>
</evidence>
<evidence type="ECO:0000256" key="11">
    <source>
        <dbReference type="ARBA" id="ARBA00022989"/>
    </source>
</evidence>
<evidence type="ECO:0000259" key="19">
    <source>
        <dbReference type="PROSITE" id="PS50109"/>
    </source>
</evidence>
<feature type="domain" description="PAC" evidence="22">
    <location>
        <begin position="113"/>
        <end position="164"/>
    </location>
</feature>
<dbReference type="Gene3D" id="1.20.120.160">
    <property type="entry name" value="HPT domain"/>
    <property type="match status" value="1"/>
</dbReference>
<evidence type="ECO:0000256" key="6">
    <source>
        <dbReference type="ARBA" id="ARBA00022679"/>
    </source>
</evidence>
<dbReference type="InterPro" id="IPR003594">
    <property type="entry name" value="HATPase_dom"/>
</dbReference>
<dbReference type="SUPFAM" id="SSF55781">
    <property type="entry name" value="GAF domain-like"/>
    <property type="match status" value="1"/>
</dbReference>
<dbReference type="InterPro" id="IPR013656">
    <property type="entry name" value="PAS_4"/>
</dbReference>
<dbReference type="InterPro" id="IPR036890">
    <property type="entry name" value="HATPase_C_sf"/>
</dbReference>
<keyword evidence="18" id="KW-0175">Coiled coil</keyword>
<evidence type="ECO:0000256" key="18">
    <source>
        <dbReference type="SAM" id="Coils"/>
    </source>
</evidence>
<dbReference type="EC" id="2.7.13.3" evidence="3"/>
<comment type="catalytic activity">
    <reaction evidence="1">
        <text>ATP + protein L-histidine = ADP + protein N-phospho-L-histidine.</text>
        <dbReference type="EC" id="2.7.13.3"/>
    </reaction>
</comment>
<evidence type="ECO:0000256" key="10">
    <source>
        <dbReference type="ARBA" id="ARBA00022840"/>
    </source>
</evidence>
<keyword evidence="13" id="KW-0472">Membrane</keyword>
<keyword evidence="25" id="KW-1185">Reference proteome</keyword>
<dbReference type="PROSITE" id="PS50894">
    <property type="entry name" value="HPT"/>
    <property type="match status" value="1"/>
</dbReference>
<dbReference type="SUPFAM" id="SSF55785">
    <property type="entry name" value="PYP-like sensor domain (PAS domain)"/>
    <property type="match status" value="3"/>
</dbReference>
<dbReference type="PROSITE" id="PS50112">
    <property type="entry name" value="PAS"/>
    <property type="match status" value="2"/>
</dbReference>
<dbReference type="CDD" id="cd00082">
    <property type="entry name" value="HisKA"/>
    <property type="match status" value="1"/>
</dbReference>
<dbReference type="PANTHER" id="PTHR45339">
    <property type="entry name" value="HYBRID SIGNAL TRANSDUCTION HISTIDINE KINASE J"/>
    <property type="match status" value="1"/>
</dbReference>
<dbReference type="PRINTS" id="PR00344">
    <property type="entry name" value="BCTRLSENSOR"/>
</dbReference>
<evidence type="ECO:0000256" key="1">
    <source>
        <dbReference type="ARBA" id="ARBA00000085"/>
    </source>
</evidence>
<evidence type="ECO:0000256" key="2">
    <source>
        <dbReference type="ARBA" id="ARBA00004651"/>
    </source>
</evidence>
<dbReference type="Pfam" id="PF08448">
    <property type="entry name" value="PAS_4"/>
    <property type="match status" value="1"/>
</dbReference>
<feature type="domain" description="PAS" evidence="21">
    <location>
        <begin position="38"/>
        <end position="109"/>
    </location>
</feature>
<proteinExistence type="predicted"/>
<feature type="coiled-coil region" evidence="18">
    <location>
        <begin position="2"/>
        <end position="29"/>
    </location>
</feature>
<dbReference type="InterPro" id="IPR008207">
    <property type="entry name" value="Sig_transdc_His_kin_Hpt_dom"/>
</dbReference>
<dbReference type="Gene3D" id="3.30.565.10">
    <property type="entry name" value="Histidine kinase-like ATPase, C-terminal domain"/>
    <property type="match status" value="1"/>
</dbReference>
<evidence type="ECO:0000259" key="20">
    <source>
        <dbReference type="PROSITE" id="PS50110"/>
    </source>
</evidence>
<dbReference type="InterPro" id="IPR036641">
    <property type="entry name" value="HPT_dom_sf"/>
</dbReference>
<protein>
    <recommendedName>
        <fullName evidence="15">Sensory/regulatory protein RpfC</fullName>
        <ecNumber evidence="3">2.7.13.3</ecNumber>
    </recommendedName>
</protein>
<evidence type="ECO:0000256" key="4">
    <source>
        <dbReference type="ARBA" id="ARBA00022475"/>
    </source>
</evidence>
<feature type="domain" description="PAC" evidence="22">
    <location>
        <begin position="532"/>
        <end position="584"/>
    </location>
</feature>
<dbReference type="Pfam" id="PF00072">
    <property type="entry name" value="Response_reg"/>
    <property type="match status" value="1"/>
</dbReference>
<dbReference type="CDD" id="cd17546">
    <property type="entry name" value="REC_hyHK_CKI1_RcsC-like"/>
    <property type="match status" value="1"/>
</dbReference>
<dbReference type="InterPro" id="IPR003018">
    <property type="entry name" value="GAF"/>
</dbReference>
<dbReference type="GO" id="GO:0005886">
    <property type="term" value="C:plasma membrane"/>
    <property type="evidence" value="ECO:0007669"/>
    <property type="project" value="UniProtKB-SubCell"/>
</dbReference>
<dbReference type="PROSITE" id="PS50110">
    <property type="entry name" value="RESPONSE_REGULATORY"/>
    <property type="match status" value="1"/>
</dbReference>
<dbReference type="PANTHER" id="PTHR45339:SF1">
    <property type="entry name" value="HYBRID SIGNAL TRANSDUCTION HISTIDINE KINASE J"/>
    <property type="match status" value="1"/>
</dbReference>
<evidence type="ECO:0000256" key="14">
    <source>
        <dbReference type="ARBA" id="ARBA00064003"/>
    </source>
</evidence>
<evidence type="ECO:0000259" key="21">
    <source>
        <dbReference type="PROSITE" id="PS50112"/>
    </source>
</evidence>
<dbReference type="InterPro" id="IPR011006">
    <property type="entry name" value="CheY-like_superfamily"/>
</dbReference>
<dbReference type="SUPFAM" id="SSF47226">
    <property type="entry name" value="Histidine-containing phosphotransfer domain, HPT domain"/>
    <property type="match status" value="1"/>
</dbReference>
<feature type="domain" description="PAS" evidence="21">
    <location>
        <begin position="165"/>
        <end position="235"/>
    </location>
</feature>
<keyword evidence="12" id="KW-0902">Two-component regulatory system</keyword>
<evidence type="ECO:0000256" key="16">
    <source>
        <dbReference type="PROSITE-ProRule" id="PRU00110"/>
    </source>
</evidence>
<evidence type="ECO:0000256" key="15">
    <source>
        <dbReference type="ARBA" id="ARBA00068150"/>
    </source>
</evidence>
<dbReference type="GO" id="GO:0005524">
    <property type="term" value="F:ATP binding"/>
    <property type="evidence" value="ECO:0007669"/>
    <property type="project" value="UniProtKB-KW"/>
</dbReference>
<dbReference type="PROSITE" id="PS50113">
    <property type="entry name" value="PAC"/>
    <property type="match status" value="2"/>
</dbReference>
<dbReference type="RefSeq" id="WP_226998200.1">
    <property type="nucleotide sequence ID" value="NZ_CP029346.1"/>
</dbReference>
<dbReference type="GO" id="GO:0000155">
    <property type="term" value="F:phosphorelay sensor kinase activity"/>
    <property type="evidence" value="ECO:0007669"/>
    <property type="project" value="InterPro"/>
</dbReference>
<dbReference type="InterPro" id="IPR000014">
    <property type="entry name" value="PAS"/>
</dbReference>
<keyword evidence="11" id="KW-1133">Transmembrane helix</keyword>
<evidence type="ECO:0000256" key="13">
    <source>
        <dbReference type="ARBA" id="ARBA00023136"/>
    </source>
</evidence>
<dbReference type="SMART" id="SM00091">
    <property type="entry name" value="PAS"/>
    <property type="match status" value="3"/>
</dbReference>
<feature type="modified residue" description="Phosphohistidine" evidence="16">
    <location>
        <position position="1043"/>
    </location>
</feature>
<dbReference type="Pfam" id="PF13185">
    <property type="entry name" value="GAF_2"/>
    <property type="match status" value="1"/>
</dbReference>
<name>A0A2S2DW54_9BACT</name>
<dbReference type="InterPro" id="IPR001610">
    <property type="entry name" value="PAC"/>
</dbReference>
<dbReference type="Pfam" id="PF00512">
    <property type="entry name" value="HisKA"/>
    <property type="match status" value="1"/>
</dbReference>
<dbReference type="InterPro" id="IPR035965">
    <property type="entry name" value="PAS-like_dom_sf"/>
</dbReference>
<dbReference type="NCBIfam" id="TIGR00229">
    <property type="entry name" value="sensory_box"/>
    <property type="match status" value="2"/>
</dbReference>
<dbReference type="Gene3D" id="3.30.450.40">
    <property type="match status" value="1"/>
</dbReference>
<evidence type="ECO:0000256" key="8">
    <source>
        <dbReference type="ARBA" id="ARBA00022741"/>
    </source>
</evidence>
<dbReference type="SMART" id="SM00065">
    <property type="entry name" value="GAF"/>
    <property type="match status" value="1"/>
</dbReference>